<keyword evidence="5" id="KW-0238">DNA-binding</keyword>
<dbReference type="InterPro" id="IPR002059">
    <property type="entry name" value="CSP_DNA-bd"/>
</dbReference>
<comment type="subcellular location">
    <subcellularLocation>
        <location evidence="1 3">Cytoplasm</location>
    </subcellularLocation>
</comment>
<dbReference type="Pfam" id="PF00313">
    <property type="entry name" value="CSD"/>
    <property type="match status" value="1"/>
</dbReference>
<dbReference type="GO" id="GO:0010468">
    <property type="term" value="P:regulation of gene expression"/>
    <property type="evidence" value="ECO:0007669"/>
    <property type="project" value="UniProtKB-ARBA"/>
</dbReference>
<gene>
    <name evidence="5" type="ORF">EV214_1121</name>
</gene>
<evidence type="ECO:0000259" key="4">
    <source>
        <dbReference type="PROSITE" id="PS51857"/>
    </source>
</evidence>
<dbReference type="InterPro" id="IPR011129">
    <property type="entry name" value="CSD"/>
</dbReference>
<dbReference type="EMBL" id="SLWV01000012">
    <property type="protein sequence ID" value="TCO74526.1"/>
    <property type="molecule type" value="Genomic_DNA"/>
</dbReference>
<comment type="caution">
    <text evidence="5">The sequence shown here is derived from an EMBL/GenBank/DDBJ whole genome shotgun (WGS) entry which is preliminary data.</text>
</comment>
<dbReference type="GO" id="GO:0051252">
    <property type="term" value="P:regulation of RNA metabolic process"/>
    <property type="evidence" value="ECO:0007669"/>
    <property type="project" value="UniProtKB-ARBA"/>
</dbReference>
<sequence length="66" mass="7302">MKQGTVKWFNNEKGFGFIEVPDEGDVFVHFSAITGGGFKSLEEGQKVEFEIVEGERGPQAANLVRL</sequence>
<dbReference type="PIRSF" id="PIRSF002599">
    <property type="entry name" value="Cold_shock_A"/>
    <property type="match status" value="1"/>
</dbReference>
<reference evidence="5 6" key="1">
    <citation type="submission" date="2019-03" db="EMBL/GenBank/DDBJ databases">
        <title>Genomic Encyclopedia of Type Strains, Phase IV (KMG-IV): sequencing the most valuable type-strain genomes for metagenomic binning, comparative biology and taxonomic classification.</title>
        <authorList>
            <person name="Goeker M."/>
        </authorList>
    </citation>
    <scope>NUCLEOTIDE SEQUENCE [LARGE SCALE GENOMIC DNA]</scope>
    <source>
        <strain evidence="5 6">DSM 102940</strain>
    </source>
</reference>
<dbReference type="PROSITE" id="PS51857">
    <property type="entry name" value="CSD_2"/>
    <property type="match status" value="1"/>
</dbReference>
<accession>A0A4R2KTU1</accession>
<dbReference type="GO" id="GO:0003677">
    <property type="term" value="F:DNA binding"/>
    <property type="evidence" value="ECO:0007669"/>
    <property type="project" value="UniProtKB-KW"/>
</dbReference>
<dbReference type="FunFam" id="2.40.50.140:FF:000006">
    <property type="entry name" value="Cold shock protein CspC"/>
    <property type="match status" value="1"/>
</dbReference>
<dbReference type="SMART" id="SM00357">
    <property type="entry name" value="CSP"/>
    <property type="match status" value="1"/>
</dbReference>
<organism evidence="5 6">
    <name type="scientific">Marinisporobacter balticus</name>
    <dbReference type="NCBI Taxonomy" id="2018667"/>
    <lineage>
        <taxon>Bacteria</taxon>
        <taxon>Bacillati</taxon>
        <taxon>Bacillota</taxon>
        <taxon>Clostridia</taxon>
        <taxon>Peptostreptococcales</taxon>
        <taxon>Thermotaleaceae</taxon>
        <taxon>Marinisporobacter</taxon>
    </lineage>
</organism>
<dbReference type="OrthoDB" id="9805039at2"/>
<dbReference type="SUPFAM" id="SSF50249">
    <property type="entry name" value="Nucleic acid-binding proteins"/>
    <property type="match status" value="1"/>
</dbReference>
<dbReference type="Gene3D" id="2.40.50.140">
    <property type="entry name" value="Nucleic acid-binding proteins"/>
    <property type="match status" value="1"/>
</dbReference>
<feature type="domain" description="CSD" evidence="4">
    <location>
        <begin position="1"/>
        <end position="65"/>
    </location>
</feature>
<dbReference type="InterPro" id="IPR012156">
    <property type="entry name" value="Cold_shock_CspA"/>
</dbReference>
<keyword evidence="6" id="KW-1185">Reference proteome</keyword>
<dbReference type="InterPro" id="IPR019844">
    <property type="entry name" value="CSD_CS"/>
</dbReference>
<dbReference type="Gene3D" id="6.20.370.130">
    <property type="match status" value="1"/>
</dbReference>
<evidence type="ECO:0000256" key="1">
    <source>
        <dbReference type="ARBA" id="ARBA00004496"/>
    </source>
</evidence>
<dbReference type="PRINTS" id="PR00050">
    <property type="entry name" value="COLDSHOCK"/>
</dbReference>
<dbReference type="InterPro" id="IPR012340">
    <property type="entry name" value="NA-bd_OB-fold"/>
</dbReference>
<dbReference type="PROSITE" id="PS00352">
    <property type="entry name" value="CSD_1"/>
    <property type="match status" value="1"/>
</dbReference>
<evidence type="ECO:0000256" key="3">
    <source>
        <dbReference type="RuleBase" id="RU000408"/>
    </source>
</evidence>
<keyword evidence="2" id="KW-0963">Cytoplasm</keyword>
<name>A0A4R2KTU1_9FIRM</name>
<dbReference type="PANTHER" id="PTHR11544">
    <property type="entry name" value="COLD SHOCK DOMAIN CONTAINING PROTEINS"/>
    <property type="match status" value="1"/>
</dbReference>
<dbReference type="InterPro" id="IPR050181">
    <property type="entry name" value="Cold_shock_domain"/>
</dbReference>
<evidence type="ECO:0000313" key="6">
    <source>
        <dbReference type="Proteomes" id="UP000294919"/>
    </source>
</evidence>
<evidence type="ECO:0000313" key="5">
    <source>
        <dbReference type="EMBL" id="TCO74526.1"/>
    </source>
</evidence>
<protein>
    <submittedName>
        <fullName evidence="5">Putative cold-shock DNA-binding protein</fullName>
    </submittedName>
</protein>
<dbReference type="RefSeq" id="WP_132245209.1">
    <property type="nucleotide sequence ID" value="NZ_SLWV01000012.1"/>
</dbReference>
<dbReference type="GO" id="GO:0005737">
    <property type="term" value="C:cytoplasm"/>
    <property type="evidence" value="ECO:0007669"/>
    <property type="project" value="UniProtKB-SubCell"/>
</dbReference>
<dbReference type="CDD" id="cd04458">
    <property type="entry name" value="CSP_CDS"/>
    <property type="match status" value="1"/>
</dbReference>
<evidence type="ECO:0000256" key="2">
    <source>
        <dbReference type="ARBA" id="ARBA00022490"/>
    </source>
</evidence>
<dbReference type="AlphaFoldDB" id="A0A4R2KTU1"/>
<proteinExistence type="predicted"/>
<dbReference type="Proteomes" id="UP000294919">
    <property type="component" value="Unassembled WGS sequence"/>
</dbReference>